<dbReference type="GO" id="GO:0005634">
    <property type="term" value="C:nucleus"/>
    <property type="evidence" value="ECO:0007669"/>
    <property type="project" value="TreeGrafter"/>
</dbReference>
<accession>A0A0C3L9K0</accession>
<feature type="compositionally biased region" description="Polar residues" evidence="1">
    <location>
        <begin position="710"/>
        <end position="722"/>
    </location>
</feature>
<dbReference type="PANTHER" id="PTHR13060:SF0">
    <property type="entry name" value="PROTEIN ECDYSONELESS HOMOLOG"/>
    <property type="match status" value="1"/>
</dbReference>
<name>A0A0C3L9K0_9AGAM</name>
<keyword evidence="3" id="KW-1185">Reference proteome</keyword>
<feature type="region of interest" description="Disordered" evidence="1">
    <location>
        <begin position="138"/>
        <end position="169"/>
    </location>
</feature>
<dbReference type="AlphaFoldDB" id="A0A0C3L9K0"/>
<organism evidence="2 3">
    <name type="scientific">Tulasnella calospora MUT 4182</name>
    <dbReference type="NCBI Taxonomy" id="1051891"/>
    <lineage>
        <taxon>Eukaryota</taxon>
        <taxon>Fungi</taxon>
        <taxon>Dikarya</taxon>
        <taxon>Basidiomycota</taxon>
        <taxon>Agaricomycotina</taxon>
        <taxon>Agaricomycetes</taxon>
        <taxon>Cantharellales</taxon>
        <taxon>Tulasnellaceae</taxon>
        <taxon>Tulasnella</taxon>
    </lineage>
</organism>
<dbReference type="STRING" id="1051891.A0A0C3L9K0"/>
<evidence type="ECO:0000313" key="3">
    <source>
        <dbReference type="Proteomes" id="UP000054248"/>
    </source>
</evidence>
<feature type="region of interest" description="Disordered" evidence="1">
    <location>
        <begin position="501"/>
        <end position="654"/>
    </location>
</feature>
<feature type="compositionally biased region" description="Acidic residues" evidence="1">
    <location>
        <begin position="828"/>
        <end position="841"/>
    </location>
</feature>
<feature type="compositionally biased region" description="Basic and acidic residues" evidence="1">
    <location>
        <begin position="155"/>
        <end position="166"/>
    </location>
</feature>
<feature type="compositionally biased region" description="Acidic residues" evidence="1">
    <location>
        <begin position="856"/>
        <end position="868"/>
    </location>
</feature>
<dbReference type="InterPro" id="IPR010770">
    <property type="entry name" value="Ecd"/>
</dbReference>
<feature type="region of interest" description="Disordered" evidence="1">
    <location>
        <begin position="683"/>
        <end position="868"/>
    </location>
</feature>
<protein>
    <recommendedName>
        <fullName evidence="4">SGT1-domain-containing protein</fullName>
    </recommendedName>
</protein>
<evidence type="ECO:0008006" key="4">
    <source>
        <dbReference type="Google" id="ProtNLM"/>
    </source>
</evidence>
<feature type="compositionally biased region" description="Low complexity" evidence="1">
    <location>
        <begin position="744"/>
        <end position="757"/>
    </location>
</feature>
<gene>
    <name evidence="2" type="ORF">M407DRAFT_226214</name>
</gene>
<proteinExistence type="predicted"/>
<reference evidence="3" key="2">
    <citation type="submission" date="2015-01" db="EMBL/GenBank/DDBJ databases">
        <title>Evolutionary Origins and Diversification of the Mycorrhizal Mutualists.</title>
        <authorList>
            <consortium name="DOE Joint Genome Institute"/>
            <consortium name="Mycorrhizal Genomics Consortium"/>
            <person name="Kohler A."/>
            <person name="Kuo A."/>
            <person name="Nagy L.G."/>
            <person name="Floudas D."/>
            <person name="Copeland A."/>
            <person name="Barry K.W."/>
            <person name="Cichocki N."/>
            <person name="Veneault-Fourrey C."/>
            <person name="LaButti K."/>
            <person name="Lindquist E.A."/>
            <person name="Lipzen A."/>
            <person name="Lundell T."/>
            <person name="Morin E."/>
            <person name="Murat C."/>
            <person name="Riley R."/>
            <person name="Ohm R."/>
            <person name="Sun H."/>
            <person name="Tunlid A."/>
            <person name="Henrissat B."/>
            <person name="Grigoriev I.V."/>
            <person name="Hibbett D.S."/>
            <person name="Martin F."/>
        </authorList>
    </citation>
    <scope>NUCLEOTIDE SEQUENCE [LARGE SCALE GENOMIC DNA]</scope>
    <source>
        <strain evidence="3">MUT 4182</strain>
    </source>
</reference>
<feature type="compositionally biased region" description="Acidic residues" evidence="1">
    <location>
        <begin position="501"/>
        <end position="511"/>
    </location>
</feature>
<dbReference type="HOGENOM" id="CLU_006241_1_0_1"/>
<sequence length="910" mass="99951">MDIFNRPPTIAEDTVIYTIYPPPGTDKTKATTLSALITAYVQDNLLPSNHIWHRDSFELHLVERDDTSSPRVVTPGQLRLEGTMRVGDAVDDECVYDTDGEFLLIEAAQHLPNWVTPDNAENRVWLYQSNLHLIPLEHISPPSASSKTSRRKLPRHEDADTEKDTPDETDFITIEHAVRLIWNPDIDTKASENVQGDIRRRIQGYPETLKQHVHRTKAHLPADIVLALSQNPALIQKAVEAFYTRDALQLRVVSKMSRFPPATSAYAPVTMTRTAYAQLMGQKFHPPKIFGRWMEPEGSTEWRWKDVGMKVACGFEMLYAENKSRASSASSSGPESIEALKDALHRDPGYQSYIENLKRAGWFPAGEIEGSQAWKEKEDKAATSWVAVRKDDNANRASFTALVDMALSRAQARQADILASASSDTAPEDSDEWLNVSPEDLDTALAEASGLPNAEALPMGVGETEELDGEAKAQKEAKKLGRLAKKVEAFVEGRGELEGVVFDDDDLSGGDDTDHLSLSDPSSSSDEEDPVPTAADRQKAMDALVAPLDPDDYGKLPAIELPPATSGTTDRRKRASLGTAPVTLETETRTLPSGETRNIRKPILMRDKFDGVDSDDETTSEEDEEDSRRAANAWREEGDESDDEAPQVVGGISHDIDINMEEEEEEFLKFSRDALGISEEQWTDILNERKGRGAFVPSPKASAPSRPAPTQEQASPALSSTLEAGLKKKTNKFLSAIAADEQPRSASSTSAPAAQSEPSRERRTKPTPTGPRNPDLDSFEAVMEAMDAELQKSRQARQNAKQQAKASTSPPRVQAQDKGKGKAKVAGEDDPASNDEDDVDAQMDAKLRAALRSADGDEEGNESEVEEAGLDYNMMKNFLESFRSQAGLSGPVSNLAGRLEPGWTLPRDQS</sequence>
<dbReference type="PANTHER" id="PTHR13060">
    <property type="entry name" value="SGT1 PROTEIN HSGT1 SUPPRESSOR OF GCR2"/>
    <property type="match status" value="1"/>
</dbReference>
<feature type="compositionally biased region" description="Acidic residues" evidence="1">
    <location>
        <begin position="612"/>
        <end position="625"/>
    </location>
</feature>
<dbReference type="Proteomes" id="UP000054248">
    <property type="component" value="Unassembled WGS sequence"/>
</dbReference>
<feature type="compositionally biased region" description="Low complexity" evidence="1">
    <location>
        <begin position="697"/>
        <end position="709"/>
    </location>
</feature>
<reference evidence="2 3" key="1">
    <citation type="submission" date="2014-04" db="EMBL/GenBank/DDBJ databases">
        <authorList>
            <consortium name="DOE Joint Genome Institute"/>
            <person name="Kuo A."/>
            <person name="Girlanda M."/>
            <person name="Perotto S."/>
            <person name="Kohler A."/>
            <person name="Nagy L.G."/>
            <person name="Floudas D."/>
            <person name="Copeland A."/>
            <person name="Barry K.W."/>
            <person name="Cichocki N."/>
            <person name="Veneault-Fourrey C."/>
            <person name="LaButti K."/>
            <person name="Lindquist E.A."/>
            <person name="Lipzen A."/>
            <person name="Lundell T."/>
            <person name="Morin E."/>
            <person name="Murat C."/>
            <person name="Sun H."/>
            <person name="Tunlid A."/>
            <person name="Henrissat B."/>
            <person name="Grigoriev I.V."/>
            <person name="Hibbett D.S."/>
            <person name="Martin F."/>
            <person name="Nordberg H.P."/>
            <person name="Cantor M.N."/>
            <person name="Hua S.X."/>
        </authorList>
    </citation>
    <scope>NUCLEOTIDE SEQUENCE [LARGE SCALE GENOMIC DNA]</scope>
    <source>
        <strain evidence="2 3">MUT 4182</strain>
    </source>
</reference>
<dbReference type="Pfam" id="PF07093">
    <property type="entry name" value="SGT1"/>
    <property type="match status" value="1"/>
</dbReference>
<dbReference type="EMBL" id="KN823306">
    <property type="protein sequence ID" value="KIO18177.1"/>
    <property type="molecule type" value="Genomic_DNA"/>
</dbReference>
<evidence type="ECO:0000313" key="2">
    <source>
        <dbReference type="EMBL" id="KIO18177.1"/>
    </source>
</evidence>
<feature type="compositionally biased region" description="Low complexity" evidence="1">
    <location>
        <begin position="796"/>
        <end position="807"/>
    </location>
</feature>
<dbReference type="OrthoDB" id="27237at2759"/>
<evidence type="ECO:0000256" key="1">
    <source>
        <dbReference type="SAM" id="MobiDB-lite"/>
    </source>
</evidence>